<evidence type="ECO:0000256" key="6">
    <source>
        <dbReference type="HAMAP-Rule" id="MF_01131"/>
    </source>
</evidence>
<dbReference type="InterPro" id="IPR003781">
    <property type="entry name" value="CoA-bd"/>
</dbReference>
<dbReference type="NCBIfam" id="NF003995">
    <property type="entry name" value="PRK05472.2-4"/>
    <property type="match status" value="1"/>
</dbReference>
<keyword evidence="1 6" id="KW-0963">Cytoplasm</keyword>
<evidence type="ECO:0000313" key="9">
    <source>
        <dbReference type="Proteomes" id="UP001238179"/>
    </source>
</evidence>
<dbReference type="InterPro" id="IPR036291">
    <property type="entry name" value="NAD(P)-bd_dom_sf"/>
</dbReference>
<dbReference type="GO" id="GO:0051775">
    <property type="term" value="P:response to redox state"/>
    <property type="evidence" value="ECO:0007669"/>
    <property type="project" value="InterPro"/>
</dbReference>
<evidence type="ECO:0000256" key="3">
    <source>
        <dbReference type="ARBA" id="ARBA00023015"/>
    </source>
</evidence>
<evidence type="ECO:0000256" key="5">
    <source>
        <dbReference type="ARBA" id="ARBA00023163"/>
    </source>
</evidence>
<comment type="function">
    <text evidence="6">Modulates transcription in response to changes in cellular NADH/NAD(+) redox state.</text>
</comment>
<dbReference type="Pfam" id="PF02629">
    <property type="entry name" value="CoA_binding"/>
    <property type="match status" value="1"/>
</dbReference>
<comment type="subunit">
    <text evidence="6">Homodimer.</text>
</comment>
<dbReference type="EMBL" id="AP027080">
    <property type="protein sequence ID" value="BDU71213.1"/>
    <property type="molecule type" value="Genomic_DNA"/>
</dbReference>
<protein>
    <recommendedName>
        <fullName evidence="6">Redox-sensing transcriptional repressor Rex</fullName>
    </recommendedName>
</protein>
<dbReference type="SMART" id="SM00881">
    <property type="entry name" value="CoA_binding"/>
    <property type="match status" value="1"/>
</dbReference>
<sequence length="233" mass="25285">MNHDFCIDTKILIHLEATVPGPSVPIPTLRRLPRYYQYLSRLKNAGQEQVSAAHMAEVLGVHHTQVRKDLAITGCQGRPKTGHKISELLTAIEGFLHWDSHSDAFLVGVGSLGTALMKYPGFDKAGARIVAAFDHDPTKAGLRIGDTPVLPMEKFTSLAERMHIAVGILTVPSEAAQATADLMVGSGIRAIWNFAPVNLDVPDHVIVENLELFTSLALLLRKLSDTCTPQPVG</sequence>
<evidence type="ECO:0000256" key="4">
    <source>
        <dbReference type="ARBA" id="ARBA00023125"/>
    </source>
</evidence>
<dbReference type="GO" id="GO:0045892">
    <property type="term" value="P:negative regulation of DNA-templated transcription"/>
    <property type="evidence" value="ECO:0007669"/>
    <property type="project" value="InterPro"/>
</dbReference>
<organism evidence="8 9">
    <name type="scientific">Mesoterricola silvestris</name>
    <dbReference type="NCBI Taxonomy" id="2927979"/>
    <lineage>
        <taxon>Bacteria</taxon>
        <taxon>Pseudomonadati</taxon>
        <taxon>Acidobacteriota</taxon>
        <taxon>Holophagae</taxon>
        <taxon>Holophagales</taxon>
        <taxon>Holophagaceae</taxon>
        <taxon>Mesoterricola</taxon>
    </lineage>
</organism>
<gene>
    <name evidence="8" type="primary">rex_1</name>
    <name evidence="6" type="synonym">rex</name>
    <name evidence="8" type="ORF">METEAL_03870</name>
</gene>
<dbReference type="Gene3D" id="3.40.50.720">
    <property type="entry name" value="NAD(P)-binding Rossmann-like Domain"/>
    <property type="match status" value="1"/>
</dbReference>
<keyword evidence="4 6" id="KW-0238">DNA-binding</keyword>
<dbReference type="NCBIfam" id="NF003994">
    <property type="entry name" value="PRK05472.2-3"/>
    <property type="match status" value="1"/>
</dbReference>
<keyword evidence="5 6" id="KW-0804">Transcription</keyword>
<reference evidence="9" key="1">
    <citation type="journal article" date="2023" name="Int. J. Syst. Evol. Microbiol.">
        <title>Mesoterricola silvestris gen. nov., sp. nov., Mesoterricola sediminis sp. nov., Geothrix oryzae sp. nov., Geothrix edaphica sp. nov., Geothrix rubra sp. nov., and Geothrix limicola sp. nov., six novel members of Acidobacteriota isolated from soils.</title>
        <authorList>
            <person name="Itoh H."/>
            <person name="Sugisawa Y."/>
            <person name="Mise K."/>
            <person name="Xu Z."/>
            <person name="Kuniyasu M."/>
            <person name="Ushijima N."/>
            <person name="Kawano K."/>
            <person name="Kobayashi E."/>
            <person name="Shiratori Y."/>
            <person name="Masuda Y."/>
            <person name="Senoo K."/>
        </authorList>
    </citation>
    <scope>NUCLEOTIDE SEQUENCE [LARGE SCALE GENOMIC DNA]</scope>
    <source>
        <strain evidence="9">W79</strain>
    </source>
</reference>
<dbReference type="NCBIfam" id="NF003996">
    <property type="entry name" value="PRK05472.2-5"/>
    <property type="match status" value="1"/>
</dbReference>
<proteinExistence type="inferred from homology"/>
<dbReference type="PANTHER" id="PTHR35786:SF1">
    <property type="entry name" value="REDOX-SENSING TRANSCRIPTIONAL REPRESSOR REX 1"/>
    <property type="match status" value="1"/>
</dbReference>
<dbReference type="HAMAP" id="MF_01131">
    <property type="entry name" value="Rex"/>
    <property type="match status" value="1"/>
</dbReference>
<comment type="similarity">
    <text evidence="6">Belongs to the transcriptional regulatory Rex family.</text>
</comment>
<evidence type="ECO:0000313" key="8">
    <source>
        <dbReference type="EMBL" id="BDU71213.1"/>
    </source>
</evidence>
<dbReference type="GO" id="GO:0005737">
    <property type="term" value="C:cytoplasm"/>
    <property type="evidence" value="ECO:0007669"/>
    <property type="project" value="UniProtKB-SubCell"/>
</dbReference>
<dbReference type="InterPro" id="IPR036388">
    <property type="entry name" value="WH-like_DNA-bd_sf"/>
</dbReference>
<keyword evidence="6" id="KW-0520">NAD</keyword>
<dbReference type="PANTHER" id="PTHR35786">
    <property type="entry name" value="REDOX-SENSING TRANSCRIPTIONAL REPRESSOR REX"/>
    <property type="match status" value="1"/>
</dbReference>
<evidence type="ECO:0000256" key="2">
    <source>
        <dbReference type="ARBA" id="ARBA00022491"/>
    </source>
</evidence>
<comment type="subcellular location">
    <subcellularLocation>
        <location evidence="6">Cytoplasm</location>
    </subcellularLocation>
</comment>
<dbReference type="GO" id="GO:0003677">
    <property type="term" value="F:DNA binding"/>
    <property type="evidence" value="ECO:0007669"/>
    <property type="project" value="UniProtKB-UniRule"/>
</dbReference>
<dbReference type="KEGG" id="msil:METEAL_03870"/>
<dbReference type="Pfam" id="PF06971">
    <property type="entry name" value="Put_DNA-bind_N"/>
    <property type="match status" value="1"/>
</dbReference>
<dbReference type="Gene3D" id="1.10.10.10">
    <property type="entry name" value="Winged helix-like DNA-binding domain superfamily/Winged helix DNA-binding domain"/>
    <property type="match status" value="1"/>
</dbReference>
<keyword evidence="2 6" id="KW-0678">Repressor</keyword>
<keyword evidence="3 6" id="KW-0805">Transcription regulation</keyword>
<accession>A0AA48KA65</accession>
<dbReference type="AlphaFoldDB" id="A0AA48KA65"/>
<feature type="binding site" evidence="6">
    <location>
        <begin position="108"/>
        <end position="113"/>
    </location>
    <ligand>
        <name>NAD(+)</name>
        <dbReference type="ChEBI" id="CHEBI:57540"/>
    </ligand>
</feature>
<dbReference type="InterPro" id="IPR036390">
    <property type="entry name" value="WH_DNA-bd_sf"/>
</dbReference>
<keyword evidence="9" id="KW-1185">Reference proteome</keyword>
<feature type="domain" description="CoA-binding" evidence="7">
    <location>
        <begin position="97"/>
        <end position="198"/>
    </location>
</feature>
<dbReference type="SUPFAM" id="SSF46785">
    <property type="entry name" value="Winged helix' DNA-binding domain"/>
    <property type="match status" value="1"/>
</dbReference>
<dbReference type="Proteomes" id="UP001238179">
    <property type="component" value="Chromosome"/>
</dbReference>
<dbReference type="SUPFAM" id="SSF51735">
    <property type="entry name" value="NAD(P)-binding Rossmann-fold domains"/>
    <property type="match status" value="1"/>
</dbReference>
<dbReference type="InterPro" id="IPR022876">
    <property type="entry name" value="Tscrpt_rep_Rex"/>
</dbReference>
<name>A0AA48KA65_9BACT</name>
<evidence type="ECO:0000259" key="7">
    <source>
        <dbReference type="SMART" id="SM00881"/>
    </source>
</evidence>
<dbReference type="GO" id="GO:0003700">
    <property type="term" value="F:DNA-binding transcription factor activity"/>
    <property type="evidence" value="ECO:0007669"/>
    <property type="project" value="UniProtKB-UniRule"/>
</dbReference>
<feature type="DNA-binding region" description="H-T-H motif" evidence="6">
    <location>
        <begin position="34"/>
        <end position="73"/>
    </location>
</feature>
<dbReference type="InterPro" id="IPR009718">
    <property type="entry name" value="Rex_DNA-bd_C_dom"/>
</dbReference>
<evidence type="ECO:0000256" key="1">
    <source>
        <dbReference type="ARBA" id="ARBA00022490"/>
    </source>
</evidence>